<feature type="region of interest" description="Disordered" evidence="1">
    <location>
        <begin position="163"/>
        <end position="194"/>
    </location>
</feature>
<dbReference type="EMBL" id="VBOZ01000015">
    <property type="protein sequence ID" value="TMQ65015.1"/>
    <property type="molecule type" value="Genomic_DNA"/>
</dbReference>
<gene>
    <name evidence="4" type="ORF">E6K79_05830</name>
</gene>
<feature type="compositionally biased region" description="Low complexity" evidence="1">
    <location>
        <begin position="37"/>
        <end position="50"/>
    </location>
</feature>
<organism evidence="4 5">
    <name type="scientific">Eiseniibacteriota bacterium</name>
    <dbReference type="NCBI Taxonomy" id="2212470"/>
    <lineage>
        <taxon>Bacteria</taxon>
        <taxon>Candidatus Eiseniibacteriota</taxon>
    </lineage>
</organism>
<protein>
    <recommendedName>
        <fullName evidence="3">Peptidase S55 domain-containing protein</fullName>
    </recommendedName>
</protein>
<feature type="region of interest" description="Disordered" evidence="1">
    <location>
        <begin position="37"/>
        <end position="58"/>
    </location>
</feature>
<reference evidence="4 5" key="1">
    <citation type="journal article" date="2019" name="Nat. Microbiol.">
        <title>Mediterranean grassland soil C-N compound turnover is dependent on rainfall and depth, and is mediated by genomically divergent microorganisms.</title>
        <authorList>
            <person name="Diamond S."/>
            <person name="Andeer P.F."/>
            <person name="Li Z."/>
            <person name="Crits-Christoph A."/>
            <person name="Burstein D."/>
            <person name="Anantharaman K."/>
            <person name="Lane K.R."/>
            <person name="Thomas B.C."/>
            <person name="Pan C."/>
            <person name="Northen T.R."/>
            <person name="Banfield J.F."/>
        </authorList>
    </citation>
    <scope>NUCLEOTIDE SEQUENCE [LARGE SCALE GENOMIC DNA]</scope>
    <source>
        <strain evidence="4">WS_9</strain>
    </source>
</reference>
<evidence type="ECO:0000259" key="3">
    <source>
        <dbReference type="PROSITE" id="PS51494"/>
    </source>
</evidence>
<evidence type="ECO:0000313" key="4">
    <source>
        <dbReference type="EMBL" id="TMQ65015.1"/>
    </source>
</evidence>
<keyword evidence="2" id="KW-0732">Signal</keyword>
<comment type="caution">
    <text evidence="4">The sequence shown here is derived from an EMBL/GenBank/DDBJ whole genome shotgun (WGS) entry which is preliminary data.</text>
</comment>
<feature type="domain" description="Peptidase S55" evidence="3">
    <location>
        <begin position="1"/>
        <end position="174"/>
    </location>
</feature>
<evidence type="ECO:0000256" key="1">
    <source>
        <dbReference type="SAM" id="MobiDB-lite"/>
    </source>
</evidence>
<dbReference type="Pfam" id="PF05580">
    <property type="entry name" value="Peptidase_S55"/>
    <property type="match status" value="1"/>
</dbReference>
<dbReference type="InterPro" id="IPR008763">
    <property type="entry name" value="Peptidase_S55"/>
</dbReference>
<dbReference type="Proteomes" id="UP000317691">
    <property type="component" value="Unassembled WGS sequence"/>
</dbReference>
<evidence type="ECO:0000256" key="2">
    <source>
        <dbReference type="SAM" id="SignalP"/>
    </source>
</evidence>
<dbReference type="AlphaFoldDB" id="A0A538TN38"/>
<name>A0A538TN38_UNCEI</name>
<feature type="chain" id="PRO_5021792249" description="Peptidase S55 domain-containing protein" evidence="2">
    <location>
        <begin position="26"/>
        <end position="618"/>
    </location>
</feature>
<dbReference type="PROSITE" id="PS51494">
    <property type="entry name" value="SPOIVB"/>
    <property type="match status" value="1"/>
</dbReference>
<evidence type="ECO:0000313" key="5">
    <source>
        <dbReference type="Proteomes" id="UP000317691"/>
    </source>
</evidence>
<proteinExistence type="predicted"/>
<accession>A0A538TN38</accession>
<feature type="signal peptide" evidence="2">
    <location>
        <begin position="1"/>
        <end position="25"/>
    </location>
</feature>
<sequence>MTFLRRCVPLVLILAGLTAATLAEAAPTKRAAAAGAPAKAAKTAKTAPSRPASPKPTIPGVFPVDSVRAGMTGIGLTVFEGTRIDSFPVTILGVLKGQRPGATLVLVRAQGAYLERTGIIAGMSGSPVYINGRLLGAVAYTWAFSKDPVGGITPIGEMLHLFPSGGTPPSEEVDRRLGSLDGGPGGSSGDPSGARPIATPLVLSGFTSDAIAYLEPWLRERGFVAGPGGGSEPGISCDDLVPGSAVGVELIRGDWSAAAIGTLTYRDGDRVLAFGHPFSGMGWVRFPLTAATIHTVFANQQISTKVGSATTPCGTLLADRSVGIAGEIGAEPAMIPVAVTIAGSGKLGRQYHFEVARSRLLTPSLVGMTVVNSISEALYESGYATVRYDLTFHMNAGATTVRKGNVLLTQSPISGVGDEVTQSLTLLLSDHFRPSTLDSVTVDVSASIGLDAARISEVRVHPATAAPGDSVEVEVAIRRGGRAVETRRVRLRVPPQTPEGELTVRVCDGQETDKWDRDRSPDSFKPDTFDDLVRLIEQERRLDRMYVQLYRAKGGAAARGGEISQAPPSVLGVLGGAGNSGATSMTKGATLQEVSVDLGAVTNGCETAKLDVVPDRVH</sequence>